<dbReference type="Gene3D" id="1.20.58.1420">
    <property type="entry name" value="Dsl1p vesicle tethering complex, Tip20p subunit, domain B"/>
    <property type="match status" value="1"/>
</dbReference>
<gene>
    <name evidence="1" type="ORF">FIBSPDRAFT_1036922</name>
</gene>
<accession>A0A166V2U4</accession>
<dbReference type="AlphaFoldDB" id="A0A166V2U4"/>
<dbReference type="Pfam" id="PF04437">
    <property type="entry name" value="RINT1_TIP1"/>
    <property type="match status" value="1"/>
</dbReference>
<evidence type="ECO:0000313" key="2">
    <source>
        <dbReference type="Proteomes" id="UP000076532"/>
    </source>
</evidence>
<dbReference type="STRING" id="436010.A0A166V2U4"/>
<dbReference type="PANTHER" id="PTHR13520">
    <property type="entry name" value="RAD50-INTERACTING PROTEIN 1 RINT-1"/>
    <property type="match status" value="1"/>
</dbReference>
<dbReference type="OrthoDB" id="407410at2759"/>
<dbReference type="PROSITE" id="PS51386">
    <property type="entry name" value="RINT1_TIP20"/>
    <property type="match status" value="1"/>
</dbReference>
<reference evidence="1 2" key="1">
    <citation type="journal article" date="2016" name="Mol. Biol. Evol.">
        <title>Comparative Genomics of Early-Diverging Mushroom-Forming Fungi Provides Insights into the Origins of Lignocellulose Decay Capabilities.</title>
        <authorList>
            <person name="Nagy L.G."/>
            <person name="Riley R."/>
            <person name="Tritt A."/>
            <person name="Adam C."/>
            <person name="Daum C."/>
            <person name="Floudas D."/>
            <person name="Sun H."/>
            <person name="Yadav J.S."/>
            <person name="Pangilinan J."/>
            <person name="Larsson K.H."/>
            <person name="Matsuura K."/>
            <person name="Barry K."/>
            <person name="Labutti K."/>
            <person name="Kuo R."/>
            <person name="Ohm R.A."/>
            <person name="Bhattacharya S.S."/>
            <person name="Shirouzu T."/>
            <person name="Yoshinaga Y."/>
            <person name="Martin F.M."/>
            <person name="Grigoriev I.V."/>
            <person name="Hibbett D.S."/>
        </authorList>
    </citation>
    <scope>NUCLEOTIDE SEQUENCE [LARGE SCALE GENOMIC DNA]</scope>
    <source>
        <strain evidence="1 2">CBS 109695</strain>
    </source>
</reference>
<dbReference type="GO" id="GO:0060628">
    <property type="term" value="P:regulation of ER to Golgi vesicle-mediated transport"/>
    <property type="evidence" value="ECO:0007669"/>
    <property type="project" value="TreeGrafter"/>
</dbReference>
<dbReference type="PANTHER" id="PTHR13520:SF0">
    <property type="entry name" value="RAD50-INTERACTING PROTEIN 1"/>
    <property type="match status" value="1"/>
</dbReference>
<dbReference type="GO" id="GO:0006890">
    <property type="term" value="P:retrograde vesicle-mediated transport, Golgi to endoplasmic reticulum"/>
    <property type="evidence" value="ECO:0007669"/>
    <property type="project" value="InterPro"/>
</dbReference>
<dbReference type="Gene3D" id="1.20.58.670">
    <property type="entry name" value="Dsl1p vesicle tethering complex, Tip20p subunit, domain D"/>
    <property type="match status" value="1"/>
</dbReference>
<dbReference type="InterPro" id="IPR042044">
    <property type="entry name" value="EXOC6PINT-1/Sec15/Tip20_C_dom2"/>
</dbReference>
<evidence type="ECO:0008006" key="3">
    <source>
        <dbReference type="Google" id="ProtNLM"/>
    </source>
</evidence>
<proteinExistence type="predicted"/>
<dbReference type="EMBL" id="KV417486">
    <property type="protein sequence ID" value="KZP32289.1"/>
    <property type="molecule type" value="Genomic_DNA"/>
</dbReference>
<dbReference type="Proteomes" id="UP000076532">
    <property type="component" value="Unassembled WGS sequence"/>
</dbReference>
<dbReference type="InterPro" id="IPR042042">
    <property type="entry name" value="Tip20p_domB"/>
</dbReference>
<dbReference type="InterPro" id="IPR007528">
    <property type="entry name" value="RINT1_Tip20"/>
</dbReference>
<organism evidence="1 2">
    <name type="scientific">Athelia psychrophila</name>
    <dbReference type="NCBI Taxonomy" id="1759441"/>
    <lineage>
        <taxon>Eukaryota</taxon>
        <taxon>Fungi</taxon>
        <taxon>Dikarya</taxon>
        <taxon>Basidiomycota</taxon>
        <taxon>Agaricomycotina</taxon>
        <taxon>Agaricomycetes</taxon>
        <taxon>Agaricomycetidae</taxon>
        <taxon>Atheliales</taxon>
        <taxon>Atheliaceae</taxon>
        <taxon>Athelia</taxon>
    </lineage>
</organism>
<evidence type="ECO:0000313" key="1">
    <source>
        <dbReference type="EMBL" id="KZP32289.1"/>
    </source>
</evidence>
<dbReference type="GO" id="GO:0006888">
    <property type="term" value="P:endoplasmic reticulum to Golgi vesicle-mediated transport"/>
    <property type="evidence" value="ECO:0007669"/>
    <property type="project" value="InterPro"/>
</dbReference>
<keyword evidence="2" id="KW-1185">Reference proteome</keyword>
<sequence length="828" mass="92301">MPSQQIQTLLAPPNVQISQRKSLAVLDEQCKSLDDLDGLDALVQQTLASSNALSSQLAISQSNVDHLVSDTRTTAEAHLHSAQELSLLRHSLTDELAYLSQELVSSMAESESGPTLLEDVEALHRSLKELESVKGYVQVIEHALKLSELAVEQLRTTKDAVGEGSVAEYQSLQTFVSSVASSCAQAADASGQQTLALVTFLEKTRDRTWSDMKGVLFVTLSSAAEKLKWPMPVDFVAATPEERKSFETAFLNLLNLQQLGEKIRPPTTERNEKDGLYPIQALVQPVSLRFKYHFEGARDTNRVDKPEWYFTHVLNVTHEHRSFMENVVQHLLASTKYRNIMAWREFTMLLLPLLSRKLTRTVPSLLNRPSLLAHTIYQALAFDAAITEDGFNLSGTSARDGTPDTLEKWDGTSEIVLGKKEWFDAWMEGERIFAEDQYTDIISAPDAWLITDDTEAESSEREMRSTNSARRVKALVEQVTDRYSPLPHFTHRTRFLISVQLPLLELYHSRISSSLDAFETLASAFVRAVPGALGVNLGGGGAEGSVRVDTGRFTAGIDGVQRLCKALVSARFVEAAMESWGEELFFLELWTEINRRATLRARAQAESSLPDPSPDEEEAPESTIFEELVHQYAKLSTRAEDIIVQQVCGEVEQGLRAHFSAPQSDGQETDDIALSSTLLGPIALLSSHLAFLRSTLPPLTVATLYRRISARLSEHIFHRQILYRGRHRLTVPQGRVVCAECELWVETCQSVLSGSSSRPRVEAPWLRLLEGGRLVAVQGEAWDKLLDATFDVGSESDWEELVDGIVGVCEMNREEVRQVLRTREDCGR</sequence>
<protein>
    <recommendedName>
        <fullName evidence="3">RINT-1 family protein</fullName>
    </recommendedName>
</protein>
<dbReference type="GO" id="GO:0070939">
    <property type="term" value="C:Dsl1/NZR complex"/>
    <property type="evidence" value="ECO:0007669"/>
    <property type="project" value="InterPro"/>
</dbReference>
<name>A0A166V2U4_9AGAM</name>